<dbReference type="PANTHER" id="PTHR13405:SF11">
    <property type="entry name" value="NUCLEAR PORE COMPLEX PROTEIN NUP133"/>
    <property type="match status" value="1"/>
</dbReference>
<proteinExistence type="inferred from homology"/>
<feature type="domain" description="Nucleoporin Nup133/Nup155-like N-terminal" evidence="6">
    <location>
        <begin position="69"/>
        <end position="323"/>
    </location>
</feature>
<feature type="compositionally biased region" description="Basic residues" evidence="5">
    <location>
        <begin position="352"/>
        <end position="376"/>
    </location>
</feature>
<comment type="similarity">
    <text evidence="2">Belongs to the nucleoporin Nup133 family.</text>
</comment>
<dbReference type="PANTHER" id="PTHR13405">
    <property type="entry name" value="NUCLEAR PORE COMPLEX PROTEIN NUP133"/>
    <property type="match status" value="1"/>
</dbReference>
<dbReference type="GO" id="GO:0000972">
    <property type="term" value="P:transcription-dependent tethering of RNA polymerase II gene DNA at nuclear periphery"/>
    <property type="evidence" value="ECO:0007669"/>
    <property type="project" value="TreeGrafter"/>
</dbReference>
<dbReference type="Gene3D" id="2.130.10.10">
    <property type="entry name" value="YVTN repeat-like/Quinoprotein amine dehydrogenase"/>
    <property type="match status" value="1"/>
</dbReference>
<keyword evidence="8" id="KW-1185">Reference proteome</keyword>
<evidence type="ECO:0000259" key="6">
    <source>
        <dbReference type="Pfam" id="PF08801"/>
    </source>
</evidence>
<feature type="compositionally biased region" description="Basic residues" evidence="5">
    <location>
        <begin position="400"/>
        <end position="409"/>
    </location>
</feature>
<dbReference type="Proteomes" id="UP000507470">
    <property type="component" value="Unassembled WGS sequence"/>
</dbReference>
<gene>
    <name evidence="7" type="ORF">MCOR_6485</name>
</gene>
<feature type="compositionally biased region" description="Basic residues" evidence="5">
    <location>
        <begin position="468"/>
        <end position="478"/>
    </location>
</feature>
<feature type="compositionally biased region" description="Basic residues" evidence="5">
    <location>
        <begin position="332"/>
        <end position="342"/>
    </location>
</feature>
<dbReference type="InterPro" id="IPR015943">
    <property type="entry name" value="WD40/YVTN_repeat-like_dom_sf"/>
</dbReference>
<evidence type="ECO:0000256" key="5">
    <source>
        <dbReference type="SAM" id="MobiDB-lite"/>
    </source>
</evidence>
<dbReference type="OrthoDB" id="103454at2759"/>
<name>A0A6J8ACB4_MYTCO</name>
<evidence type="ECO:0000313" key="8">
    <source>
        <dbReference type="Proteomes" id="UP000507470"/>
    </source>
</evidence>
<feature type="region of interest" description="Disordered" evidence="5">
    <location>
        <begin position="1"/>
        <end position="54"/>
    </location>
</feature>
<evidence type="ECO:0000256" key="3">
    <source>
        <dbReference type="ARBA" id="ARBA00022448"/>
    </source>
</evidence>
<dbReference type="GO" id="GO:0031080">
    <property type="term" value="C:nuclear pore outer ring"/>
    <property type="evidence" value="ECO:0007669"/>
    <property type="project" value="TreeGrafter"/>
</dbReference>
<organism evidence="7 8">
    <name type="scientific">Mytilus coruscus</name>
    <name type="common">Sea mussel</name>
    <dbReference type="NCBI Taxonomy" id="42192"/>
    <lineage>
        <taxon>Eukaryota</taxon>
        <taxon>Metazoa</taxon>
        <taxon>Spiralia</taxon>
        <taxon>Lophotrochozoa</taxon>
        <taxon>Mollusca</taxon>
        <taxon>Bivalvia</taxon>
        <taxon>Autobranchia</taxon>
        <taxon>Pteriomorphia</taxon>
        <taxon>Mytilida</taxon>
        <taxon>Mytiloidea</taxon>
        <taxon>Mytilidae</taxon>
        <taxon>Mytilinae</taxon>
        <taxon>Mytilus</taxon>
    </lineage>
</organism>
<dbReference type="EMBL" id="CACVKT020001211">
    <property type="protein sequence ID" value="CAC5366028.1"/>
    <property type="molecule type" value="Genomic_DNA"/>
</dbReference>
<reference evidence="7 8" key="1">
    <citation type="submission" date="2020-06" db="EMBL/GenBank/DDBJ databases">
        <authorList>
            <person name="Li R."/>
            <person name="Bekaert M."/>
        </authorList>
    </citation>
    <scope>NUCLEOTIDE SEQUENCE [LARGE SCALE GENOMIC DNA]</scope>
    <source>
        <strain evidence="8">wild</strain>
    </source>
</reference>
<accession>A0A6J8ACB4</accession>
<dbReference type="InterPro" id="IPR014908">
    <property type="entry name" value="Nucleoporin_Nup133/Nup155_N"/>
</dbReference>
<keyword evidence="3" id="KW-0813">Transport</keyword>
<feature type="compositionally biased region" description="Polar residues" evidence="5">
    <location>
        <begin position="1"/>
        <end position="34"/>
    </location>
</feature>
<dbReference type="GO" id="GO:0006606">
    <property type="term" value="P:protein import into nucleus"/>
    <property type="evidence" value="ECO:0007669"/>
    <property type="project" value="TreeGrafter"/>
</dbReference>
<feature type="compositionally biased region" description="Basic residues" evidence="5">
    <location>
        <begin position="420"/>
        <end position="444"/>
    </location>
</feature>
<feature type="compositionally biased region" description="Polar residues" evidence="5">
    <location>
        <begin position="410"/>
        <end position="419"/>
    </location>
</feature>
<dbReference type="Pfam" id="PF08801">
    <property type="entry name" value="Nucleoporin_N"/>
    <property type="match status" value="1"/>
</dbReference>
<feature type="compositionally biased region" description="Basic residues" evidence="5">
    <location>
        <begin position="519"/>
        <end position="529"/>
    </location>
</feature>
<evidence type="ECO:0000256" key="4">
    <source>
        <dbReference type="ARBA" id="ARBA00023242"/>
    </source>
</evidence>
<dbReference type="GO" id="GO:0016973">
    <property type="term" value="P:poly(A)+ mRNA export from nucleus"/>
    <property type="evidence" value="ECO:0007669"/>
    <property type="project" value="TreeGrafter"/>
</dbReference>
<feature type="region of interest" description="Disordered" evidence="5">
    <location>
        <begin position="312"/>
        <end position="556"/>
    </location>
</feature>
<keyword evidence="4" id="KW-0539">Nucleus</keyword>
<evidence type="ECO:0000313" key="7">
    <source>
        <dbReference type="EMBL" id="CAC5366028.1"/>
    </source>
</evidence>
<dbReference type="AlphaFoldDB" id="A0A6J8ACB4"/>
<comment type="subcellular location">
    <subcellularLocation>
        <location evidence="1">Nucleus</location>
    </subcellularLocation>
</comment>
<dbReference type="SUPFAM" id="SSF117289">
    <property type="entry name" value="Nucleoporin domain"/>
    <property type="match status" value="1"/>
</dbReference>
<dbReference type="GO" id="GO:0017056">
    <property type="term" value="F:structural constituent of nuclear pore"/>
    <property type="evidence" value="ECO:0007669"/>
    <property type="project" value="InterPro"/>
</dbReference>
<feature type="compositionally biased region" description="Polar residues" evidence="5">
    <location>
        <begin position="42"/>
        <end position="54"/>
    </location>
</feature>
<evidence type="ECO:0000256" key="2">
    <source>
        <dbReference type="ARBA" id="ARBA00005569"/>
    </source>
</evidence>
<dbReference type="InterPro" id="IPR037624">
    <property type="entry name" value="Nup133-like"/>
</dbReference>
<sequence>MFTPRGNTTRSRDSPFSQTHQSGRAQNKRVSNLFTPKGKGASSFSKSHGNRSLQTSQLLEETAGHKVATYGLPLPVLITEVLTTSDRNTEISVSINSSGWAWLVGGRKLFIWRYKQVQHARSVFCKELTLPPSDLAHNSDRVCVIPNNSDHQSASCIAVSPEGIVRYWPNIANEGSSVEISAELRGEECQCVVCLPPFGCLLATTTSSLVLLNIATNKNTLTCHLLKSAQGMFSGIGRKMSSFIFGASPLQPTGAPLQAISVGLTEDDDDFSFYVLSGTQLQKWTVGEGITERLFYQVDVDRMFRESIARKLWSKQPNKTKKHKSPNDLQSKHHSKTKRHKSPNGLQSKQPNKTKKHKSPNGLQSKHHSKTKRHKSPNGLQSKQPNKTKKHKSPNDPQSKHHSKTKRNKSPNGLQSRQPNKTKKHKSPNGLQSKHHSKTKRHKSPNGLQSKQPNKTKKHKSPNDLQSKHHSKTKRHKSPNGLQSKQLNKTKKHKSPNGLQSKQPNKTKKHKSPNDLQSKHHSKTKRHKSPNGLQSKQLNKTKKHKSPNGLQSKQPN</sequence>
<protein>
    <submittedName>
        <fullName evidence="7">NUP133</fullName>
    </submittedName>
</protein>
<evidence type="ECO:0000256" key="1">
    <source>
        <dbReference type="ARBA" id="ARBA00004123"/>
    </source>
</evidence>